<protein>
    <recommendedName>
        <fullName evidence="2">GOLD domain-containing protein</fullName>
    </recommendedName>
</protein>
<dbReference type="InterPro" id="IPR052269">
    <property type="entry name" value="Golgi-PI4KB_interaction"/>
</dbReference>
<name>A0A7M7JJ80_VARDE</name>
<dbReference type="GO" id="GO:0000139">
    <property type="term" value="C:Golgi membrane"/>
    <property type="evidence" value="ECO:0007669"/>
    <property type="project" value="TreeGrafter"/>
</dbReference>
<dbReference type="Pfam" id="PF13897">
    <property type="entry name" value="GOLD_2"/>
    <property type="match status" value="1"/>
</dbReference>
<dbReference type="OMA" id="ANKVCWE"/>
<dbReference type="PANTHER" id="PTHR22973">
    <property type="entry name" value="LD35087P"/>
    <property type="match status" value="1"/>
</dbReference>
<evidence type="ECO:0000313" key="3">
    <source>
        <dbReference type="EnsemblMetazoa" id="XP_022648426"/>
    </source>
</evidence>
<dbReference type="EnsemblMetazoa" id="XM_022792691">
    <property type="protein sequence ID" value="XP_022648426"/>
    <property type="gene ID" value="LOC111245005"/>
</dbReference>
<dbReference type="InParanoid" id="A0A7M7JJ80"/>
<dbReference type="KEGG" id="vde:111245005"/>
<keyword evidence="4" id="KW-1185">Reference proteome</keyword>
<dbReference type="Gene3D" id="2.60.120.680">
    <property type="entry name" value="GOLD domain"/>
    <property type="match status" value="1"/>
</dbReference>
<dbReference type="GeneID" id="111245005"/>
<dbReference type="SUPFAM" id="SSF101576">
    <property type="entry name" value="Supernatant protein factor (SPF), C-terminal domain"/>
    <property type="match status" value="1"/>
</dbReference>
<evidence type="ECO:0000259" key="2">
    <source>
        <dbReference type="PROSITE" id="PS50866"/>
    </source>
</evidence>
<dbReference type="AlphaFoldDB" id="A0A7M7JJ80"/>
<dbReference type="InterPro" id="IPR036598">
    <property type="entry name" value="GOLD_dom_sf"/>
</dbReference>
<dbReference type="PANTHER" id="PTHR22973:SF12">
    <property type="entry name" value="LD35087P"/>
    <property type="match status" value="1"/>
</dbReference>
<evidence type="ECO:0000256" key="1">
    <source>
        <dbReference type="ARBA" id="ARBA00022990"/>
    </source>
</evidence>
<dbReference type="PROSITE" id="PS50866">
    <property type="entry name" value="GOLD"/>
    <property type="match status" value="1"/>
</dbReference>
<feature type="domain" description="GOLD" evidence="2">
    <location>
        <begin position="35"/>
        <end position="190"/>
    </location>
</feature>
<dbReference type="InterPro" id="IPR009038">
    <property type="entry name" value="GOLD_dom"/>
</dbReference>
<reference evidence="3" key="1">
    <citation type="submission" date="2021-01" db="UniProtKB">
        <authorList>
            <consortium name="EnsemblMetazoa"/>
        </authorList>
    </citation>
    <scope>IDENTIFICATION</scope>
</reference>
<proteinExistence type="predicted"/>
<dbReference type="RefSeq" id="XP_022648426.1">
    <property type="nucleotide sequence ID" value="XM_022792691.1"/>
</dbReference>
<dbReference type="OrthoDB" id="5839451at2759"/>
<evidence type="ECO:0000313" key="4">
    <source>
        <dbReference type="Proteomes" id="UP000594260"/>
    </source>
</evidence>
<accession>A0A7M7JJ80</accession>
<organism evidence="3 4">
    <name type="scientific">Varroa destructor</name>
    <name type="common">Honeybee mite</name>
    <dbReference type="NCBI Taxonomy" id="109461"/>
    <lineage>
        <taxon>Eukaryota</taxon>
        <taxon>Metazoa</taxon>
        <taxon>Ecdysozoa</taxon>
        <taxon>Arthropoda</taxon>
        <taxon>Chelicerata</taxon>
        <taxon>Arachnida</taxon>
        <taxon>Acari</taxon>
        <taxon>Parasitiformes</taxon>
        <taxon>Mesostigmata</taxon>
        <taxon>Gamasina</taxon>
        <taxon>Dermanyssoidea</taxon>
        <taxon>Varroidae</taxon>
        <taxon>Varroa</taxon>
    </lineage>
</organism>
<keyword evidence="1" id="KW-0007">Acetylation</keyword>
<dbReference type="Proteomes" id="UP000594260">
    <property type="component" value="Unplaced"/>
</dbReference>
<sequence length="192" mass="22341">MSLYSSNGESSDSEEEDIFELPAIADPFVWTRGNIEEFKHEIETSNTGMLKVCNGEILTVRIPTADDGRYIYWEFATDDYDLAFGVSFEWNKCPDPEVTLDVNDSESEDDDDFWDDDEYLTDVNDIEAPKKEQRTEDHPTSVVLPTYRRNSHQEVIMGSHKYPGRGVYLLKFDNSYSLFRTKIVYYRAYYGK</sequence>